<dbReference type="GeneID" id="19948944"/>
<dbReference type="OrthoDB" id="10317799at2759"/>
<dbReference type="InParanoid" id="T0Q9A5"/>
<reference evidence="2 3" key="1">
    <citation type="submission" date="2012-04" db="EMBL/GenBank/DDBJ databases">
        <title>The Genome Sequence of Saprolegnia declina VS20.</title>
        <authorList>
            <consortium name="The Broad Institute Genome Sequencing Platform"/>
            <person name="Russ C."/>
            <person name="Nusbaum C."/>
            <person name="Tyler B."/>
            <person name="van West P."/>
            <person name="Dieguez-Uribeondo J."/>
            <person name="de Bruijn I."/>
            <person name="Tripathy S."/>
            <person name="Jiang R."/>
            <person name="Young S.K."/>
            <person name="Zeng Q."/>
            <person name="Gargeya S."/>
            <person name="Fitzgerald M."/>
            <person name="Haas B."/>
            <person name="Abouelleil A."/>
            <person name="Alvarado L."/>
            <person name="Arachchi H.M."/>
            <person name="Berlin A."/>
            <person name="Chapman S.B."/>
            <person name="Goldberg J."/>
            <person name="Griggs A."/>
            <person name="Gujja S."/>
            <person name="Hansen M."/>
            <person name="Howarth C."/>
            <person name="Imamovic A."/>
            <person name="Larimer J."/>
            <person name="McCowen C."/>
            <person name="Montmayeur A."/>
            <person name="Murphy C."/>
            <person name="Neiman D."/>
            <person name="Pearson M."/>
            <person name="Priest M."/>
            <person name="Roberts A."/>
            <person name="Saif S."/>
            <person name="Shea T."/>
            <person name="Sisk P."/>
            <person name="Sykes S."/>
            <person name="Wortman J."/>
            <person name="Nusbaum C."/>
            <person name="Birren B."/>
        </authorList>
    </citation>
    <scope>NUCLEOTIDE SEQUENCE [LARGE SCALE GENOMIC DNA]</scope>
    <source>
        <strain evidence="2 3">VS20</strain>
    </source>
</reference>
<sequence length="387" mass="42958">MTASQKTHSGRRGPRLTTPEGVNVCLFCRNPKRHKPFCPQQPRPQRQSIYAESPPRARPAPWEPALAPHDPFNVVDVRPPRRPRASANDELASTDGVTDDMASPAPPMAVAAITPETTLPETTVALAPPALSLQQRATASSFVARIWAEREATLPRLYCLRPRGGLDHLRWPSWKYTMPDPLLIHPTRSSDPDVSQFGGTDVLVWCPFTFFPHIIDLTTLSCPACGATGCISSDGWSKDFASVIANDGQRALLRSRRLRHIKCPRAKTDTCFSSLDEHLLAHWYPDVLLRLLPTQTWGDHEVGAAPTTELLPPTTVAIDATVGAPPEAVTKRPRELLPCPHCGNATRFHRSAESKSCELYQFYKEHKFSKNGFEKAIVAFRQRPVHV</sequence>
<feature type="region of interest" description="Disordered" evidence="1">
    <location>
        <begin position="1"/>
        <end position="21"/>
    </location>
</feature>
<evidence type="ECO:0000256" key="1">
    <source>
        <dbReference type="SAM" id="MobiDB-lite"/>
    </source>
</evidence>
<protein>
    <submittedName>
        <fullName evidence="2">Uncharacterized protein</fullName>
    </submittedName>
</protein>
<dbReference type="RefSeq" id="XP_008612311.1">
    <property type="nucleotide sequence ID" value="XM_008614089.1"/>
</dbReference>
<proteinExistence type="predicted"/>
<organism evidence="2 3">
    <name type="scientific">Saprolegnia diclina (strain VS20)</name>
    <dbReference type="NCBI Taxonomy" id="1156394"/>
    <lineage>
        <taxon>Eukaryota</taxon>
        <taxon>Sar</taxon>
        <taxon>Stramenopiles</taxon>
        <taxon>Oomycota</taxon>
        <taxon>Saprolegniomycetes</taxon>
        <taxon>Saprolegniales</taxon>
        <taxon>Saprolegniaceae</taxon>
        <taxon>Saprolegnia</taxon>
    </lineage>
</organism>
<dbReference type="Proteomes" id="UP000030762">
    <property type="component" value="Unassembled WGS sequence"/>
</dbReference>
<feature type="compositionally biased region" description="Low complexity" evidence="1">
    <location>
        <begin position="43"/>
        <end position="55"/>
    </location>
</feature>
<name>T0Q9A5_SAPDV</name>
<dbReference type="VEuPathDB" id="FungiDB:SDRG_08217"/>
<gene>
    <name evidence="2" type="ORF">SDRG_08217</name>
</gene>
<evidence type="ECO:0000313" key="3">
    <source>
        <dbReference type="Proteomes" id="UP000030762"/>
    </source>
</evidence>
<keyword evidence="3" id="KW-1185">Reference proteome</keyword>
<accession>T0Q9A5</accession>
<feature type="region of interest" description="Disordered" evidence="1">
    <location>
        <begin position="33"/>
        <end position="103"/>
    </location>
</feature>
<evidence type="ECO:0000313" key="2">
    <source>
        <dbReference type="EMBL" id="EQC34449.1"/>
    </source>
</evidence>
<dbReference type="AlphaFoldDB" id="T0Q9A5"/>
<dbReference type="OMA" id="CISSDGW"/>
<dbReference type="EMBL" id="JH767155">
    <property type="protein sequence ID" value="EQC34449.1"/>
    <property type="molecule type" value="Genomic_DNA"/>
</dbReference>